<dbReference type="InterPro" id="IPR044861">
    <property type="entry name" value="IPNS-like_FE2OG_OXY"/>
</dbReference>
<evidence type="ECO:0000256" key="2">
    <source>
        <dbReference type="RuleBase" id="RU003682"/>
    </source>
</evidence>
<dbReference type="OMA" id="FWHVGRE"/>
<dbReference type="STRING" id="1328760.A0A165JVG6"/>
<protein>
    <submittedName>
        <fullName evidence="4">Thymine dioxygenase</fullName>
    </submittedName>
</protein>
<proteinExistence type="inferred from homology"/>
<keyword evidence="2" id="KW-0408">Iron</keyword>
<feature type="domain" description="Fe2OG dioxygenase" evidence="3">
    <location>
        <begin position="190"/>
        <end position="302"/>
    </location>
</feature>
<name>A0A165JVG6_XYLHT</name>
<dbReference type="Pfam" id="PF03171">
    <property type="entry name" value="2OG-FeII_Oxy"/>
    <property type="match status" value="1"/>
</dbReference>
<dbReference type="PANTHER" id="PTHR47990">
    <property type="entry name" value="2-OXOGLUTARATE (2OG) AND FE(II)-DEPENDENT OXYGENASE SUPERFAMILY PROTEIN-RELATED"/>
    <property type="match status" value="1"/>
</dbReference>
<dbReference type="PRINTS" id="PR00682">
    <property type="entry name" value="IPNSYNTHASE"/>
</dbReference>
<accession>A0A165JVG6</accession>
<dbReference type="InterPro" id="IPR027443">
    <property type="entry name" value="IPNS-like_sf"/>
</dbReference>
<keyword evidence="2" id="KW-0560">Oxidoreductase</keyword>
<gene>
    <name evidence="4" type="ORF">L228DRAFT_279854</name>
</gene>
<dbReference type="GO" id="GO:0046872">
    <property type="term" value="F:metal ion binding"/>
    <property type="evidence" value="ECO:0007669"/>
    <property type="project" value="UniProtKB-KW"/>
</dbReference>
<dbReference type="FunFam" id="2.60.120.330:FF:000030">
    <property type="entry name" value="Thymine dioxygenase"/>
    <property type="match status" value="1"/>
</dbReference>
<dbReference type="AlphaFoldDB" id="A0A165JVG6"/>
<organism evidence="4 5">
    <name type="scientific">Xylona heveae (strain CBS 132557 / TC161)</name>
    <dbReference type="NCBI Taxonomy" id="1328760"/>
    <lineage>
        <taxon>Eukaryota</taxon>
        <taxon>Fungi</taxon>
        <taxon>Dikarya</taxon>
        <taxon>Ascomycota</taxon>
        <taxon>Pezizomycotina</taxon>
        <taxon>Xylonomycetes</taxon>
        <taxon>Xylonales</taxon>
        <taxon>Xylonaceae</taxon>
        <taxon>Xylona</taxon>
    </lineage>
</organism>
<dbReference type="InterPro" id="IPR026992">
    <property type="entry name" value="DIOX_N"/>
</dbReference>
<dbReference type="GO" id="GO:0051213">
    <property type="term" value="F:dioxygenase activity"/>
    <property type="evidence" value="ECO:0007669"/>
    <property type="project" value="UniProtKB-KW"/>
</dbReference>
<comment type="similarity">
    <text evidence="1 2">Belongs to the iron/ascorbate-dependent oxidoreductase family.</text>
</comment>
<keyword evidence="2" id="KW-0479">Metal-binding</keyword>
<evidence type="ECO:0000259" key="3">
    <source>
        <dbReference type="PROSITE" id="PS51471"/>
    </source>
</evidence>
<evidence type="ECO:0000256" key="1">
    <source>
        <dbReference type="ARBA" id="ARBA00008056"/>
    </source>
</evidence>
<keyword evidence="4" id="KW-0223">Dioxygenase</keyword>
<dbReference type="OrthoDB" id="288590at2759"/>
<evidence type="ECO:0000313" key="4">
    <source>
        <dbReference type="EMBL" id="KZF26682.1"/>
    </source>
</evidence>
<dbReference type="Gene3D" id="2.60.120.330">
    <property type="entry name" value="B-lactam Antibiotic, Isopenicillin N Synthase, Chain"/>
    <property type="match status" value="1"/>
</dbReference>
<dbReference type="Proteomes" id="UP000076632">
    <property type="component" value="Unassembled WGS sequence"/>
</dbReference>
<sequence>MAPGLVDAAVAEDNLVIPLVDFSRFLHGTNAEKQSTARAIADGFRTAGFIYIKNHGIPPETVARAFSESADFFNRPREQKEELAWSGPQSNRGYIAQGREKVTQLVDEEEVKKLRAQVPDLKESLEIGREGEEGRPNHWPDHFDEHGKVFKDIMIDFFDLCNELHRQIMRAIALGMGIDLSYFDEYTGDKSNTLRLLHYPAVEKEIFLKNKAQVRAGEHSDYGSITLLFQDMRGGLQVKSPNGNFVNATPLPGTIVINAGDLLERWSNDSIKSTKHRVIEPPTPPEAGEYPARYSIAYFCNPGASKYIEAIPGTFEKEGKKYPGVYAGEYLAQRLAATLSY</sequence>
<reference evidence="4 5" key="1">
    <citation type="journal article" date="2016" name="Fungal Biol.">
        <title>The genome of Xylona heveae provides a window into fungal endophytism.</title>
        <authorList>
            <person name="Gazis R."/>
            <person name="Kuo A."/>
            <person name="Riley R."/>
            <person name="LaButti K."/>
            <person name="Lipzen A."/>
            <person name="Lin J."/>
            <person name="Amirebrahimi M."/>
            <person name="Hesse C.N."/>
            <person name="Spatafora J.W."/>
            <person name="Henrissat B."/>
            <person name="Hainaut M."/>
            <person name="Grigoriev I.V."/>
            <person name="Hibbett D.S."/>
        </authorList>
    </citation>
    <scope>NUCLEOTIDE SEQUENCE [LARGE SCALE GENOMIC DNA]</scope>
    <source>
        <strain evidence="4 5">TC161</strain>
    </source>
</reference>
<keyword evidence="5" id="KW-1185">Reference proteome</keyword>
<dbReference type="GeneID" id="28900865"/>
<dbReference type="RefSeq" id="XP_018192237.1">
    <property type="nucleotide sequence ID" value="XM_018335728.1"/>
</dbReference>
<dbReference type="GO" id="GO:0044283">
    <property type="term" value="P:small molecule biosynthetic process"/>
    <property type="evidence" value="ECO:0007669"/>
    <property type="project" value="UniProtKB-ARBA"/>
</dbReference>
<dbReference type="InterPro" id="IPR050231">
    <property type="entry name" value="Iron_ascorbate_oxido_reductase"/>
</dbReference>
<dbReference type="InParanoid" id="A0A165JVG6"/>
<dbReference type="Pfam" id="PF14226">
    <property type="entry name" value="DIOX_N"/>
    <property type="match status" value="1"/>
</dbReference>
<dbReference type="SUPFAM" id="SSF51197">
    <property type="entry name" value="Clavaminate synthase-like"/>
    <property type="match status" value="1"/>
</dbReference>
<dbReference type="PROSITE" id="PS51471">
    <property type="entry name" value="FE2OG_OXY"/>
    <property type="match status" value="1"/>
</dbReference>
<evidence type="ECO:0000313" key="5">
    <source>
        <dbReference type="Proteomes" id="UP000076632"/>
    </source>
</evidence>
<dbReference type="InterPro" id="IPR005123">
    <property type="entry name" value="Oxoglu/Fe-dep_dioxygenase_dom"/>
</dbReference>
<dbReference type="EMBL" id="KV407454">
    <property type="protein sequence ID" value="KZF26682.1"/>
    <property type="molecule type" value="Genomic_DNA"/>
</dbReference>